<organism evidence="3 4">
    <name type="scientific">Winogradskyella sediminis</name>
    <dbReference type="NCBI Taxonomy" id="1382466"/>
    <lineage>
        <taxon>Bacteria</taxon>
        <taxon>Pseudomonadati</taxon>
        <taxon>Bacteroidota</taxon>
        <taxon>Flavobacteriia</taxon>
        <taxon>Flavobacteriales</taxon>
        <taxon>Flavobacteriaceae</taxon>
        <taxon>Winogradskyella</taxon>
    </lineage>
</organism>
<evidence type="ECO:0000256" key="2">
    <source>
        <dbReference type="SAM" id="SignalP"/>
    </source>
</evidence>
<proteinExistence type="predicted"/>
<dbReference type="SMART" id="SM00248">
    <property type="entry name" value="ANK"/>
    <property type="match status" value="2"/>
</dbReference>
<dbReference type="PROSITE" id="PS50297">
    <property type="entry name" value="ANK_REP_REGION"/>
    <property type="match status" value="2"/>
</dbReference>
<dbReference type="Gene3D" id="1.25.40.20">
    <property type="entry name" value="Ankyrin repeat-containing domain"/>
    <property type="match status" value="1"/>
</dbReference>
<dbReference type="PANTHER" id="PTHR22677">
    <property type="entry name" value="ANKYRIN REPEAT DOMAIN-CONTAINING PROTEIN 60"/>
    <property type="match status" value="1"/>
</dbReference>
<reference evidence="3 4" key="1">
    <citation type="submission" date="2016-10" db="EMBL/GenBank/DDBJ databases">
        <authorList>
            <person name="Varghese N."/>
            <person name="Submissions S."/>
        </authorList>
    </citation>
    <scope>NUCLEOTIDE SEQUENCE [LARGE SCALE GENOMIC DNA]</scope>
    <source>
        <strain evidence="3 4">RHA_55</strain>
    </source>
</reference>
<dbReference type="InterPro" id="IPR039323">
    <property type="entry name" value="ANKRD_45/46/60"/>
</dbReference>
<dbReference type="RefSeq" id="WP_092444675.1">
    <property type="nucleotide sequence ID" value="NZ_JBLXAG010000022.1"/>
</dbReference>
<keyword evidence="2" id="KW-0732">Signal</keyword>
<evidence type="ECO:0000256" key="1">
    <source>
        <dbReference type="PROSITE-ProRule" id="PRU00023"/>
    </source>
</evidence>
<dbReference type="Proteomes" id="UP000198963">
    <property type="component" value="Chromosome I"/>
</dbReference>
<dbReference type="InterPro" id="IPR002110">
    <property type="entry name" value="Ankyrin_rpt"/>
</dbReference>
<dbReference type="PANTHER" id="PTHR22677:SF4">
    <property type="entry name" value="USHER SYNDROME TYPE-1G PROTEIN-LIKE PROTEIN"/>
    <property type="match status" value="1"/>
</dbReference>
<sequence length="133" mass="14461">MKKTVIVLALALGFSMSNVNASNALLASELNNAIVKTVEVSPLCKAVATGNLDEVNKLIKAGADVNAKSNGMMPIHYAAKYNRVEIIKVLITAGSKIHRSCDNGYTAIKHAQKSKAKDAEMFLKRFKNKNVWE</sequence>
<dbReference type="STRING" id="1249933.SAMN04489797_0904"/>
<accession>A0A1H1PKL8</accession>
<evidence type="ECO:0000313" key="4">
    <source>
        <dbReference type="Proteomes" id="UP000198963"/>
    </source>
</evidence>
<gene>
    <name evidence="3" type="ORF">SAMN04489797_0904</name>
</gene>
<evidence type="ECO:0000313" key="3">
    <source>
        <dbReference type="EMBL" id="SDS11683.1"/>
    </source>
</evidence>
<dbReference type="SUPFAM" id="SSF48403">
    <property type="entry name" value="Ankyrin repeat"/>
    <property type="match status" value="1"/>
</dbReference>
<feature type="signal peptide" evidence="2">
    <location>
        <begin position="1"/>
        <end position="21"/>
    </location>
</feature>
<keyword evidence="4" id="KW-1185">Reference proteome</keyword>
<dbReference type="AlphaFoldDB" id="A0A1H1PKL8"/>
<protein>
    <submittedName>
        <fullName evidence="3">Ankyrin repeat-containing protein</fullName>
    </submittedName>
</protein>
<name>A0A1H1PKL8_9FLAO</name>
<feature type="repeat" description="ANK" evidence="1">
    <location>
        <begin position="70"/>
        <end position="102"/>
    </location>
</feature>
<keyword evidence="1" id="KW-0040">ANK repeat</keyword>
<feature type="repeat" description="ANK" evidence="1">
    <location>
        <begin position="38"/>
        <end position="70"/>
    </location>
</feature>
<dbReference type="Pfam" id="PF12796">
    <property type="entry name" value="Ank_2"/>
    <property type="match status" value="1"/>
</dbReference>
<dbReference type="EMBL" id="LT629774">
    <property type="protein sequence ID" value="SDS11683.1"/>
    <property type="molecule type" value="Genomic_DNA"/>
</dbReference>
<dbReference type="InterPro" id="IPR036770">
    <property type="entry name" value="Ankyrin_rpt-contain_sf"/>
</dbReference>
<feature type="chain" id="PRO_5009256721" evidence="2">
    <location>
        <begin position="22"/>
        <end position="133"/>
    </location>
</feature>
<dbReference type="PROSITE" id="PS50088">
    <property type="entry name" value="ANK_REPEAT"/>
    <property type="match status" value="2"/>
</dbReference>